<feature type="transmembrane region" description="Helical" evidence="11">
    <location>
        <begin position="50"/>
        <end position="70"/>
    </location>
</feature>
<dbReference type="HOGENOM" id="CLU_011508_3_1_1"/>
<evidence type="ECO:0000256" key="6">
    <source>
        <dbReference type="ARBA" id="ARBA00022781"/>
    </source>
</evidence>
<evidence type="ECO:0000313" key="12">
    <source>
        <dbReference type="EMBL" id="CCD70031.1"/>
    </source>
</evidence>
<evidence type="ECO:0000256" key="8">
    <source>
        <dbReference type="ARBA" id="ARBA00023065"/>
    </source>
</evidence>
<keyword evidence="10" id="KW-0407">Ion channel</keyword>
<feature type="transmembrane region" description="Helical" evidence="11">
    <location>
        <begin position="413"/>
        <end position="433"/>
    </location>
</feature>
<dbReference type="STRING" id="6239.F45F2.5.1"/>
<evidence type="ECO:0000256" key="7">
    <source>
        <dbReference type="ARBA" id="ARBA00022989"/>
    </source>
</evidence>
<evidence type="ECO:0000313" key="14">
    <source>
        <dbReference type="WormBase" id="F45F2.5"/>
    </source>
</evidence>
<dbReference type="GeneID" id="185806"/>
<dbReference type="GO" id="GO:0005886">
    <property type="term" value="C:plasma membrane"/>
    <property type="evidence" value="ECO:0000250"/>
    <property type="project" value="WormBase"/>
</dbReference>
<feature type="transmembrane region" description="Helical" evidence="11">
    <location>
        <begin position="175"/>
        <end position="197"/>
    </location>
</feature>
<reference evidence="12 13" key="1">
    <citation type="journal article" date="1998" name="Science">
        <title>Genome sequence of the nematode C. elegans: a platform for investigating biology.</title>
        <authorList>
            <consortium name="The C. elegans sequencing consortium"/>
            <person name="Sulson J.E."/>
            <person name="Waterston R."/>
        </authorList>
    </citation>
    <scope>NUCLEOTIDE SEQUENCE [LARGE SCALE GENOMIC DNA]</scope>
    <source>
        <strain evidence="12 13">Bristol N2</strain>
    </source>
</reference>
<dbReference type="Pfam" id="PF03189">
    <property type="entry name" value="Otopetrin"/>
    <property type="match status" value="1"/>
</dbReference>
<keyword evidence="5 11" id="KW-0812">Transmembrane</keyword>
<protein>
    <submittedName>
        <fullName evidence="12">Otopetrin-2</fullName>
    </submittedName>
</protein>
<feature type="transmembrane region" description="Helical" evidence="11">
    <location>
        <begin position="372"/>
        <end position="393"/>
    </location>
</feature>
<evidence type="ECO:0000256" key="4">
    <source>
        <dbReference type="ARBA" id="ARBA00022475"/>
    </source>
</evidence>
<dbReference type="PANTHER" id="PTHR21522:SF40">
    <property type="entry name" value="OTOPETRIN-2"/>
    <property type="match status" value="1"/>
</dbReference>
<evidence type="ECO:0000256" key="2">
    <source>
        <dbReference type="ARBA" id="ARBA00006513"/>
    </source>
</evidence>
<dbReference type="GO" id="GO:1902600">
    <property type="term" value="P:proton transmembrane transport"/>
    <property type="evidence" value="ECO:0000250"/>
    <property type="project" value="WormBase"/>
</dbReference>
<dbReference type="PANTHER" id="PTHR21522">
    <property type="entry name" value="PROTON CHANNEL OTOP"/>
    <property type="match status" value="1"/>
</dbReference>
<keyword evidence="4" id="KW-1003">Cell membrane</keyword>
<keyword evidence="3" id="KW-0813">Transport</keyword>
<dbReference type="OMA" id="GTMYLRV"/>
<keyword evidence="9 11" id="KW-0472">Membrane</keyword>
<evidence type="ECO:0000256" key="9">
    <source>
        <dbReference type="ARBA" id="ARBA00023136"/>
    </source>
</evidence>
<dbReference type="PaxDb" id="6239-F45F2.5"/>
<gene>
    <name evidence="12 14" type="primary">otpl-5</name>
    <name evidence="12" type="ORF">CELE_F45F2.5</name>
    <name evidence="14" type="ORF">F45F2.5</name>
</gene>
<evidence type="ECO:0000256" key="3">
    <source>
        <dbReference type="ARBA" id="ARBA00022448"/>
    </source>
</evidence>
<dbReference type="InterPro" id="IPR004878">
    <property type="entry name" value="Otopetrin"/>
</dbReference>
<dbReference type="Proteomes" id="UP000001940">
    <property type="component" value="Chromosome V"/>
</dbReference>
<dbReference type="FunCoup" id="G4SFC1">
    <property type="interactions" value="51"/>
</dbReference>
<feature type="transmembrane region" description="Helical" evidence="11">
    <location>
        <begin position="486"/>
        <end position="503"/>
    </location>
</feature>
<dbReference type="RefSeq" id="NP_505196.2">
    <property type="nucleotide sequence ID" value="NM_072795.4"/>
</dbReference>
<sequence length="572" mass="64974">MTNAIVHREILKNKVSMESTSTSVAMSTSDGFSSHDDISQWTKNTDAKNFCVNLMTAIYTLILIMVAFVIEISPTWRSEKMWLEYSIFCVLMYAVAVAYFLYLYLFVLYPNVINSCIYYLFKKATPRRWLLDEPVFNGEGAGTMYLRVGALFFGSMGSVLWGTEILLCFFDNQRHGIYVVKYILAVIFTFMQMHFIFSNSKISLKRSNIIAKFGLMHSVAVNLWNWLSICLIKSSIKHAKKEIKYTYEGSDNETKTEILTEMSYDFTTDSFGPHDKQLRAIIKLGSSSSILLTCLVEFSLIAAVICFIIWKNDDSNSGEALKKKKKRHFRFDCSGTTVGIFLAVAVHIISAVAVGMHGILSKSNRDSAANLLVGYTDVFLFVVALLACILAFFQMRKLQYRLHAHGEVIDEILLIVGLAGECVYSCAGMDLYINDKMIKEPASYITIVSFTLRITEVLVQTIFILIATRMRCYTQTNCYTEPGKQVITFLLVCNINLFIYHTFETTELNFGFPIKLPDSYSAMLNIASPIVVFYRFHSSACLAEIWKHTYSRKNHNVVTDNTVDPLVVVKKM</sequence>
<dbReference type="SMR" id="G4SFC1"/>
<feature type="transmembrane region" description="Helical" evidence="11">
    <location>
        <begin position="331"/>
        <end position="360"/>
    </location>
</feature>
<feature type="transmembrane region" description="Helical" evidence="11">
    <location>
        <begin position="209"/>
        <end position="227"/>
    </location>
</feature>
<evidence type="ECO:0000313" key="13">
    <source>
        <dbReference type="Proteomes" id="UP000001940"/>
    </source>
</evidence>
<dbReference type="EMBL" id="BX284605">
    <property type="protein sequence ID" value="CCD70031.1"/>
    <property type="molecule type" value="Genomic_DNA"/>
</dbReference>
<evidence type="ECO:0000256" key="11">
    <source>
        <dbReference type="SAM" id="Phobius"/>
    </source>
</evidence>
<dbReference type="KEGG" id="cel:CELE_F45F2.5"/>
<evidence type="ECO:0000256" key="5">
    <source>
        <dbReference type="ARBA" id="ARBA00022692"/>
    </source>
</evidence>
<keyword evidence="6" id="KW-0375">Hydrogen ion transport</keyword>
<dbReference type="Bgee" id="WBGene00018478">
    <property type="expression patterns" value="Expressed in larva"/>
</dbReference>
<proteinExistence type="inferred from homology"/>
<keyword evidence="13" id="KW-1185">Reference proteome</keyword>
<dbReference type="eggNOG" id="KOG4740">
    <property type="taxonomic scope" value="Eukaryota"/>
</dbReference>
<accession>G4SFC1</accession>
<dbReference type="OrthoDB" id="6429739at2759"/>
<feature type="transmembrane region" description="Helical" evidence="11">
    <location>
        <begin position="142"/>
        <end position="163"/>
    </location>
</feature>
<comment type="similarity">
    <text evidence="2">Belongs to the otopetrin family.</text>
</comment>
<evidence type="ECO:0000256" key="10">
    <source>
        <dbReference type="ARBA" id="ARBA00023303"/>
    </source>
</evidence>
<organism evidence="12 13">
    <name type="scientific">Caenorhabditis elegans</name>
    <dbReference type="NCBI Taxonomy" id="6239"/>
    <lineage>
        <taxon>Eukaryota</taxon>
        <taxon>Metazoa</taxon>
        <taxon>Ecdysozoa</taxon>
        <taxon>Nematoda</taxon>
        <taxon>Chromadorea</taxon>
        <taxon>Rhabditida</taxon>
        <taxon>Rhabditina</taxon>
        <taxon>Rhabditomorpha</taxon>
        <taxon>Rhabditoidea</taxon>
        <taxon>Rhabditidae</taxon>
        <taxon>Peloderinae</taxon>
        <taxon>Caenorhabditis</taxon>
    </lineage>
</organism>
<evidence type="ECO:0000256" key="1">
    <source>
        <dbReference type="ARBA" id="ARBA00004651"/>
    </source>
</evidence>
<feature type="transmembrane region" description="Helical" evidence="11">
    <location>
        <begin position="290"/>
        <end position="310"/>
    </location>
</feature>
<dbReference type="CTD" id="185806"/>
<dbReference type="InParanoid" id="G4SFC1"/>
<feature type="transmembrane region" description="Helical" evidence="11">
    <location>
        <begin position="445"/>
        <end position="466"/>
    </location>
</feature>
<dbReference type="PhylomeDB" id="G4SFC1"/>
<name>G4SFC1_CAEEL</name>
<keyword evidence="7 11" id="KW-1133">Transmembrane helix</keyword>
<keyword evidence="8" id="KW-0406">Ion transport</keyword>
<feature type="transmembrane region" description="Helical" evidence="11">
    <location>
        <begin position="90"/>
        <end position="121"/>
    </location>
</feature>
<dbReference type="AlphaFoldDB" id="G4SFC1"/>
<comment type="subcellular location">
    <subcellularLocation>
        <location evidence="1">Cell membrane</location>
        <topology evidence="1">Multi-pass membrane protein</topology>
    </subcellularLocation>
</comment>
<dbReference type="WormBase" id="F45F2.5">
    <property type="protein sequence ID" value="CE45695"/>
    <property type="gene ID" value="WBGene00018478"/>
    <property type="gene designation" value="otpl-5"/>
</dbReference>
<dbReference type="AGR" id="WB:WBGene00018478"/>
<dbReference type="GO" id="GO:0015252">
    <property type="term" value="F:proton channel activity"/>
    <property type="evidence" value="ECO:0000250"/>
    <property type="project" value="WormBase"/>
</dbReference>